<dbReference type="EMBL" id="UINC01120898">
    <property type="protein sequence ID" value="SVC95677.1"/>
    <property type="molecule type" value="Genomic_DNA"/>
</dbReference>
<evidence type="ECO:0000313" key="8">
    <source>
        <dbReference type="EMBL" id="SVC95677.1"/>
    </source>
</evidence>
<evidence type="ECO:0000256" key="2">
    <source>
        <dbReference type="ARBA" id="ARBA00012864"/>
    </source>
</evidence>
<feature type="non-terminal residue" evidence="8">
    <location>
        <position position="119"/>
    </location>
</feature>
<dbReference type="SUPFAM" id="SSF51556">
    <property type="entry name" value="Metallo-dependent hydrolases"/>
    <property type="match status" value="1"/>
</dbReference>
<keyword evidence="7" id="KW-0408">Iron</keyword>
<evidence type="ECO:0000256" key="4">
    <source>
        <dbReference type="ARBA" id="ARBA00022801"/>
    </source>
</evidence>
<dbReference type="GO" id="GO:0005737">
    <property type="term" value="C:cytoplasm"/>
    <property type="evidence" value="ECO:0007669"/>
    <property type="project" value="InterPro"/>
</dbReference>
<keyword evidence="5" id="KW-0369">Histidine metabolism</keyword>
<gene>
    <name evidence="8" type="ORF">METZ01_LOCUS348531</name>
</gene>
<dbReference type="PANTHER" id="PTHR42752:SF1">
    <property type="entry name" value="IMIDAZOLONEPROPIONASE-RELATED"/>
    <property type="match status" value="1"/>
</dbReference>
<dbReference type="Gene3D" id="3.20.20.140">
    <property type="entry name" value="Metal-dependent hydrolases"/>
    <property type="match status" value="1"/>
</dbReference>
<dbReference type="InterPro" id="IPR032466">
    <property type="entry name" value="Metal_Hydrolase"/>
</dbReference>
<accession>A0A382REU4</accession>
<dbReference type="GO" id="GO:0050480">
    <property type="term" value="F:imidazolonepropionase activity"/>
    <property type="evidence" value="ECO:0007669"/>
    <property type="project" value="UniProtKB-EC"/>
</dbReference>
<reference evidence="8" key="1">
    <citation type="submission" date="2018-05" db="EMBL/GenBank/DDBJ databases">
        <authorList>
            <person name="Lanie J.A."/>
            <person name="Ng W.-L."/>
            <person name="Kazmierczak K.M."/>
            <person name="Andrzejewski T.M."/>
            <person name="Davidsen T.M."/>
            <person name="Wayne K.J."/>
            <person name="Tettelin H."/>
            <person name="Glass J.I."/>
            <person name="Rusch D."/>
            <person name="Podicherti R."/>
            <person name="Tsui H.-C.T."/>
            <person name="Winkler M.E."/>
        </authorList>
    </citation>
    <scope>NUCLEOTIDE SEQUENCE</scope>
</reference>
<dbReference type="GO" id="GO:0019556">
    <property type="term" value="P:L-histidine catabolic process to glutamate and formamide"/>
    <property type="evidence" value="ECO:0007669"/>
    <property type="project" value="InterPro"/>
</dbReference>
<dbReference type="InterPro" id="IPR011059">
    <property type="entry name" value="Metal-dep_hydrolase_composite"/>
</dbReference>
<evidence type="ECO:0000256" key="1">
    <source>
        <dbReference type="ARBA" id="ARBA00005023"/>
    </source>
</evidence>
<dbReference type="AlphaFoldDB" id="A0A382REU4"/>
<keyword evidence="6" id="KW-0862">Zinc</keyword>
<evidence type="ECO:0000256" key="5">
    <source>
        <dbReference type="ARBA" id="ARBA00022808"/>
    </source>
</evidence>
<dbReference type="PANTHER" id="PTHR42752">
    <property type="entry name" value="IMIDAZOLONEPROPIONASE"/>
    <property type="match status" value="1"/>
</dbReference>
<dbReference type="SUPFAM" id="SSF51338">
    <property type="entry name" value="Composite domain of metallo-dependent hydrolases"/>
    <property type="match status" value="1"/>
</dbReference>
<evidence type="ECO:0000256" key="3">
    <source>
        <dbReference type="ARBA" id="ARBA00022723"/>
    </source>
</evidence>
<keyword evidence="4" id="KW-0378">Hydrolase</keyword>
<dbReference type="EC" id="3.5.2.7" evidence="2"/>
<organism evidence="8">
    <name type="scientific">marine metagenome</name>
    <dbReference type="NCBI Taxonomy" id="408172"/>
    <lineage>
        <taxon>unclassified sequences</taxon>
        <taxon>metagenomes</taxon>
        <taxon>ecological metagenomes</taxon>
    </lineage>
</organism>
<name>A0A382REU4_9ZZZZ</name>
<comment type="pathway">
    <text evidence="1">Amino-acid degradation.</text>
</comment>
<dbReference type="InterPro" id="IPR005920">
    <property type="entry name" value="HutI"/>
</dbReference>
<keyword evidence="3" id="KW-0479">Metal-binding</keyword>
<sequence length="119" mass="13491">MITKIYNIKSFITYDTSIKDVVIKKLDSILLKGNQIYKINYNNNNNDQIDNQIDAKNNIITPGFIDSHTHMIFSSHRANDFSKRISGKTYLDIAKSGGGIKSSINSLRNSSKDELFNKC</sequence>
<evidence type="ECO:0000256" key="6">
    <source>
        <dbReference type="ARBA" id="ARBA00022833"/>
    </source>
</evidence>
<proteinExistence type="predicted"/>
<dbReference type="GO" id="GO:0046872">
    <property type="term" value="F:metal ion binding"/>
    <property type="evidence" value="ECO:0007669"/>
    <property type="project" value="UniProtKB-KW"/>
</dbReference>
<evidence type="ECO:0000256" key="7">
    <source>
        <dbReference type="ARBA" id="ARBA00023004"/>
    </source>
</evidence>
<protein>
    <recommendedName>
        <fullName evidence="2">imidazolonepropionase</fullName>
        <ecNumber evidence="2">3.5.2.7</ecNumber>
    </recommendedName>
</protein>